<keyword evidence="2" id="KW-1185">Reference proteome</keyword>
<feature type="non-terminal residue" evidence="1">
    <location>
        <position position="32"/>
    </location>
</feature>
<evidence type="ECO:0000313" key="1">
    <source>
        <dbReference type="EMBL" id="GFH24263.1"/>
    </source>
</evidence>
<dbReference type="Proteomes" id="UP000485058">
    <property type="component" value="Unassembled WGS sequence"/>
</dbReference>
<organism evidence="1 2">
    <name type="scientific">Haematococcus lacustris</name>
    <name type="common">Green alga</name>
    <name type="synonym">Haematococcus pluvialis</name>
    <dbReference type="NCBI Taxonomy" id="44745"/>
    <lineage>
        <taxon>Eukaryota</taxon>
        <taxon>Viridiplantae</taxon>
        <taxon>Chlorophyta</taxon>
        <taxon>core chlorophytes</taxon>
        <taxon>Chlorophyceae</taxon>
        <taxon>CS clade</taxon>
        <taxon>Chlamydomonadales</taxon>
        <taxon>Haematococcaceae</taxon>
        <taxon>Haematococcus</taxon>
    </lineage>
</organism>
<evidence type="ECO:0000313" key="2">
    <source>
        <dbReference type="Proteomes" id="UP000485058"/>
    </source>
</evidence>
<sequence length="32" mass="3379">MSTSGSIKKPGQVNFAGLSSGEVIHRALRRGH</sequence>
<dbReference type="AlphaFoldDB" id="A0A699ZNK3"/>
<proteinExistence type="predicted"/>
<feature type="non-terminal residue" evidence="1">
    <location>
        <position position="1"/>
    </location>
</feature>
<accession>A0A699ZNK3</accession>
<dbReference type="EMBL" id="BLLF01002486">
    <property type="protein sequence ID" value="GFH24263.1"/>
    <property type="molecule type" value="Genomic_DNA"/>
</dbReference>
<gene>
    <name evidence="1" type="ORF">HaLaN_22023</name>
</gene>
<comment type="caution">
    <text evidence="1">The sequence shown here is derived from an EMBL/GenBank/DDBJ whole genome shotgun (WGS) entry which is preliminary data.</text>
</comment>
<protein>
    <submittedName>
        <fullName evidence="1">Uncharacterized protein</fullName>
    </submittedName>
</protein>
<reference evidence="1 2" key="1">
    <citation type="submission" date="2020-02" db="EMBL/GenBank/DDBJ databases">
        <title>Draft genome sequence of Haematococcus lacustris strain NIES-144.</title>
        <authorList>
            <person name="Morimoto D."/>
            <person name="Nakagawa S."/>
            <person name="Yoshida T."/>
            <person name="Sawayama S."/>
        </authorList>
    </citation>
    <scope>NUCLEOTIDE SEQUENCE [LARGE SCALE GENOMIC DNA]</scope>
    <source>
        <strain evidence="1 2">NIES-144</strain>
    </source>
</reference>
<name>A0A699ZNK3_HAELA</name>